<name>A0A8H2K732_9MICO</name>
<accession>A0A8H2K732</accession>
<keyword evidence="3" id="KW-1185">Reference proteome</keyword>
<dbReference type="EMBL" id="VFRA01000001">
    <property type="protein sequence ID" value="TQO19217.1"/>
    <property type="molecule type" value="Genomic_DNA"/>
</dbReference>
<feature type="chain" id="PRO_5039400969" evidence="1">
    <location>
        <begin position="26"/>
        <end position="150"/>
    </location>
</feature>
<gene>
    <name evidence="2" type="ORF">FB472_0757</name>
</gene>
<feature type="signal peptide" evidence="1">
    <location>
        <begin position="1"/>
        <end position="25"/>
    </location>
</feature>
<proteinExistence type="predicted"/>
<evidence type="ECO:0000256" key="1">
    <source>
        <dbReference type="SAM" id="SignalP"/>
    </source>
</evidence>
<dbReference type="OrthoDB" id="4979099at2"/>
<dbReference type="AlphaFoldDB" id="A0A8H2K732"/>
<evidence type="ECO:0000313" key="3">
    <source>
        <dbReference type="Proteomes" id="UP000316560"/>
    </source>
</evidence>
<comment type="caution">
    <text evidence="2">The sequence shown here is derived from an EMBL/GenBank/DDBJ whole genome shotgun (WGS) entry which is preliminary data.</text>
</comment>
<dbReference type="RefSeq" id="WP_141989700.1">
    <property type="nucleotide sequence ID" value="NZ_VFRA01000001.1"/>
</dbReference>
<reference evidence="2 3" key="1">
    <citation type="submission" date="2019-06" db="EMBL/GenBank/DDBJ databases">
        <title>Sequencing the genomes of 1000 actinobacteria strains.</title>
        <authorList>
            <person name="Klenk H.-P."/>
        </authorList>
    </citation>
    <scope>NUCLEOTIDE SEQUENCE [LARGE SCALE GENOMIC DNA]</scope>
    <source>
        <strain evidence="2 3">DSM 21947</strain>
    </source>
</reference>
<evidence type="ECO:0000313" key="2">
    <source>
        <dbReference type="EMBL" id="TQO19217.1"/>
    </source>
</evidence>
<protein>
    <submittedName>
        <fullName evidence="2">Uncharacterized protein</fullName>
    </submittedName>
</protein>
<dbReference type="PROSITE" id="PS51257">
    <property type="entry name" value="PROKAR_LIPOPROTEIN"/>
    <property type="match status" value="1"/>
</dbReference>
<keyword evidence="1" id="KW-0732">Signal</keyword>
<dbReference type="Proteomes" id="UP000316560">
    <property type="component" value="Unassembled WGS sequence"/>
</dbReference>
<organism evidence="2 3">
    <name type="scientific">Rhodoglobus vestalii</name>
    <dbReference type="NCBI Taxonomy" id="193384"/>
    <lineage>
        <taxon>Bacteria</taxon>
        <taxon>Bacillati</taxon>
        <taxon>Actinomycetota</taxon>
        <taxon>Actinomycetes</taxon>
        <taxon>Micrococcales</taxon>
        <taxon>Microbacteriaceae</taxon>
        <taxon>Rhodoglobus</taxon>
    </lineage>
</organism>
<sequence>MISPPRFLRRSLAIVVALAMIPALSGCFANPIEGLVEQATGGQIDLGGTEIPEDFPTEVPLVSGDVQFAIAVGDTQNRGYNVTILAGAESPLEGIETELAEAGFDIQLQGSGAGGEGTVIFTSAEWAGGVIVANTADGYTANYTVAPAAN</sequence>